<dbReference type="InterPro" id="IPR008979">
    <property type="entry name" value="Galactose-bd-like_sf"/>
</dbReference>
<dbReference type="InterPro" id="IPR000242">
    <property type="entry name" value="PTP_cat"/>
</dbReference>
<dbReference type="SUPFAM" id="SSF52799">
    <property type="entry name" value="(Phosphotyrosine protein) phosphatases II"/>
    <property type="match status" value="2"/>
</dbReference>
<protein>
    <recommendedName>
        <fullName evidence="2">protein-tyrosine-phosphatase</fullName>
        <ecNumber evidence="2">3.1.3.48</ecNumber>
    </recommendedName>
</protein>
<feature type="domain" description="Tyrosine specific protein phosphatases" evidence="14">
    <location>
        <begin position="1178"/>
        <end position="1247"/>
    </location>
</feature>
<dbReference type="PRINTS" id="PR00700">
    <property type="entry name" value="PRTYPHPHTASE"/>
</dbReference>
<keyword evidence="11" id="KW-0472">Membrane</keyword>
<evidence type="ECO:0000256" key="7">
    <source>
        <dbReference type="ARBA" id="ARBA00022912"/>
    </source>
</evidence>
<comment type="caution">
    <text evidence="9">Lacks conserved residue(s) required for the propagation of feature annotation.</text>
</comment>
<proteinExistence type="inferred from homology"/>
<dbReference type="RefSeq" id="XP_022304865.1">
    <property type="nucleotide sequence ID" value="XM_022449157.1"/>
</dbReference>
<dbReference type="SMART" id="SM00404">
    <property type="entry name" value="PTPc_motif"/>
    <property type="match status" value="2"/>
</dbReference>
<dbReference type="Pfam" id="PF00102">
    <property type="entry name" value="Y_phosphatase"/>
    <property type="match status" value="2"/>
</dbReference>
<evidence type="ECO:0000256" key="10">
    <source>
        <dbReference type="SAM" id="MobiDB-lite"/>
    </source>
</evidence>
<dbReference type="GO" id="GO:0004725">
    <property type="term" value="F:protein tyrosine phosphatase activity"/>
    <property type="evidence" value="ECO:0007669"/>
    <property type="project" value="UniProtKB-EC"/>
</dbReference>
<dbReference type="CDD" id="cd00047">
    <property type="entry name" value="PTPc"/>
    <property type="match status" value="1"/>
</dbReference>
<evidence type="ECO:0000313" key="16">
    <source>
        <dbReference type="Proteomes" id="UP000694844"/>
    </source>
</evidence>
<dbReference type="GO" id="GO:0016020">
    <property type="term" value="C:membrane"/>
    <property type="evidence" value="ECO:0007669"/>
    <property type="project" value="InterPro"/>
</dbReference>
<feature type="signal peptide" evidence="12">
    <location>
        <begin position="1"/>
        <end position="16"/>
    </location>
</feature>
<evidence type="ECO:0000256" key="5">
    <source>
        <dbReference type="ARBA" id="ARBA00022737"/>
    </source>
</evidence>
<dbReference type="FunFam" id="3.90.190.10:FF:000062">
    <property type="entry name" value="Receptor-type tyrosine-protein phosphatase kappa"/>
    <property type="match status" value="1"/>
</dbReference>
<evidence type="ECO:0000256" key="11">
    <source>
        <dbReference type="SAM" id="Phobius"/>
    </source>
</evidence>
<sequence length="1268" mass="140868">MSTLFIILGLVVSGLAYENIALHKQTYQQHPFPTPMGNIYAALVDASNAVDGLKSNLSIWGGQCVVSDNEQQTATWWVNLNNIVSIHHITVYYRTGNANWGPSNGFTGRFLGFAFYVSNTTSKSDGTLCFKDTSFTLTTVPEVFNNTCLVHGQYVIYYNERLTGVTYPQGYSNYAFNELCELEVYGCPRGYYGFTCNSLCSQHCLSDCHIETGNCQGCKPGYHGNRCESECPRGSYGQDCGQTCYDKCTGCNNVNGSCDRGCQPGWKGDNCQQQCTKGFYGEDCNLTCNDKCDGCNNVNGSCDRECKPGWRGGNCQQPCPNGSYGQDCTLTCNDKCDGCNNVNGVCDRGCKPGWKGDNCEQPCTKGFYGHNCQQTCDDKCDGCNNVDGSCDRGCLPGWKGDNCQQPCPKGFYGKDCNLTCNYKCNGCNNVNGYCDRGCNPGWWEDNCQESCPKGLYGQNCTGTCKDNCDGCNNVNGFCDRGCLPGWKGDNCQEQCMSDFYGENCSRNCGYCLDDKTCHHINGSCEQGCNPGYIAPFCNEECIDGKYGLDCKEDCGNCFESSKCFHVNGTCLSGCSASYQGHTCKAIISSQTASPVLPVVGGVVGVLVAAIVILVVVFMIRRKRTNTPGDKYITSNVTLVETDNQYSNVSKVIKPSRKKADNQIKNNSKIVSPLSDTGESDKTKETEDEDNVYMNETPTRYIPVDQLTTVIAEKRAKGDEGFRKEYAALPSGEIHTCEVGKKPENIPKNRFKTTFPYDHSRVILKTTSEEASDYINANYIHGTDRPKEYIAAQGPRQNTLNDFWKMIWQEEVSSIVMLTNLKEGDKIKCTQYWPNKNESTTFGPVSIKMIEEKKYAAFIERKLSLNNKALNKTRKLTQYHYISWPDHGTPEPMSLLYFHHHVTRTANQNKVPTVVHCSAGVGRTGTYIALDALYQKGKKTGKVNVAEFVRKMRDNRMTMVQTYEQYITIFLALNEIFKAPIQRYSGADFCTKTEKALRDSPANQNPLRKEFQLLLKIKPVYTEADYKVAKQMSAGRQTDKILPLDKYSLHLSSAVPKRGNYINAITVPSFTEATRFIVTRYPSPEDAVDFLRLLNDHESDTVICLDPVHEVESIKSWLPLLSSSTVVAPFTIHCQSNCRNGISGHVIDILQDNEDEAHSVLVIGPSKRINPCGNPRNTSELLQLVSNVLSDTPITVVSSDGGSLCGLFIAVHNAIQQLNTDGGLDVFTVVRQLQIRRPELCSSIEEYEMVHRTVYDHIQTASENIYCNQ</sequence>
<dbReference type="InterPro" id="IPR000387">
    <property type="entry name" value="Tyr_Pase_dom"/>
</dbReference>
<dbReference type="PANTHER" id="PTHR19134:SF562">
    <property type="entry name" value="PROTEIN-TYROSINE-PHOSPHATASE"/>
    <property type="match status" value="1"/>
</dbReference>
<feature type="domain" description="DSL" evidence="15">
    <location>
        <begin position="361"/>
        <end position="403"/>
    </location>
</feature>
<keyword evidence="5" id="KW-0677">Repeat</keyword>
<dbReference type="Proteomes" id="UP000694844">
    <property type="component" value="Chromosome 9"/>
</dbReference>
<evidence type="ECO:0000313" key="17">
    <source>
        <dbReference type="RefSeq" id="XP_022304865.1"/>
    </source>
</evidence>
<evidence type="ECO:0000259" key="13">
    <source>
        <dbReference type="PROSITE" id="PS50055"/>
    </source>
</evidence>
<dbReference type="InterPro" id="IPR000742">
    <property type="entry name" value="EGF"/>
</dbReference>
<dbReference type="PANTHER" id="PTHR19134">
    <property type="entry name" value="RECEPTOR-TYPE TYROSINE-PROTEIN PHOSPHATASE"/>
    <property type="match status" value="1"/>
</dbReference>
<dbReference type="PROSITE" id="PS51051">
    <property type="entry name" value="DSL"/>
    <property type="match status" value="1"/>
</dbReference>
<dbReference type="InterPro" id="IPR050348">
    <property type="entry name" value="Protein-Tyr_Phosphatase"/>
</dbReference>
<dbReference type="GeneID" id="111111945"/>
<dbReference type="InterPro" id="IPR016130">
    <property type="entry name" value="Tyr_Pase_AS"/>
</dbReference>
<feature type="domain" description="Tyrosine specific protein phosphatases" evidence="14">
    <location>
        <begin position="892"/>
        <end position="966"/>
    </location>
</feature>
<keyword evidence="3" id="KW-0217">Developmental protein</keyword>
<evidence type="ECO:0000256" key="2">
    <source>
        <dbReference type="ARBA" id="ARBA00013064"/>
    </source>
</evidence>
<evidence type="ECO:0000256" key="9">
    <source>
        <dbReference type="PROSITE-ProRule" id="PRU00377"/>
    </source>
</evidence>
<evidence type="ECO:0000259" key="15">
    <source>
        <dbReference type="PROSITE" id="PS51051"/>
    </source>
</evidence>
<evidence type="ECO:0000256" key="3">
    <source>
        <dbReference type="ARBA" id="ARBA00022473"/>
    </source>
</evidence>
<keyword evidence="12" id="KW-0732">Signal</keyword>
<dbReference type="Gene3D" id="1.20.5.100">
    <property type="entry name" value="Cytochrome c1, transmembrane anchor, C-terminal"/>
    <property type="match status" value="1"/>
</dbReference>
<evidence type="ECO:0000256" key="6">
    <source>
        <dbReference type="ARBA" id="ARBA00022801"/>
    </source>
</evidence>
<feature type="transmembrane region" description="Helical" evidence="11">
    <location>
        <begin position="595"/>
        <end position="619"/>
    </location>
</feature>
<gene>
    <name evidence="17" type="primary">LOC111111945</name>
</gene>
<evidence type="ECO:0000256" key="12">
    <source>
        <dbReference type="SAM" id="SignalP"/>
    </source>
</evidence>
<evidence type="ECO:0000259" key="14">
    <source>
        <dbReference type="PROSITE" id="PS50056"/>
    </source>
</evidence>
<keyword evidence="4" id="KW-0245">EGF-like domain</keyword>
<feature type="chain" id="PRO_5034488570" description="protein-tyrosine-phosphatase" evidence="12">
    <location>
        <begin position="17"/>
        <end position="1268"/>
    </location>
</feature>
<keyword evidence="11" id="KW-1133">Transmembrane helix</keyword>
<dbReference type="OrthoDB" id="6117968at2759"/>
<feature type="domain" description="Tyrosine-protein phosphatase" evidence="13">
    <location>
        <begin position="721"/>
        <end position="975"/>
    </location>
</feature>
<keyword evidence="7" id="KW-0904">Protein phosphatase</keyword>
<name>A0A8B8BNF6_CRAVI</name>
<dbReference type="Gene3D" id="2.170.300.10">
    <property type="entry name" value="Tie2 ligand-binding domain superfamily"/>
    <property type="match status" value="3"/>
</dbReference>
<dbReference type="KEGG" id="cvn:111111945"/>
<dbReference type="AlphaFoldDB" id="A0A8B8BNF6"/>
<organism evidence="16 17">
    <name type="scientific">Crassostrea virginica</name>
    <name type="common">Eastern oyster</name>
    <dbReference type="NCBI Taxonomy" id="6565"/>
    <lineage>
        <taxon>Eukaryota</taxon>
        <taxon>Metazoa</taxon>
        <taxon>Spiralia</taxon>
        <taxon>Lophotrochozoa</taxon>
        <taxon>Mollusca</taxon>
        <taxon>Bivalvia</taxon>
        <taxon>Autobranchia</taxon>
        <taxon>Pteriomorphia</taxon>
        <taxon>Ostreida</taxon>
        <taxon>Ostreoidea</taxon>
        <taxon>Ostreidae</taxon>
        <taxon>Crassostrea</taxon>
    </lineage>
</organism>
<dbReference type="PROSITE" id="PS50056">
    <property type="entry name" value="TYR_PHOSPHATASE_2"/>
    <property type="match status" value="2"/>
</dbReference>
<dbReference type="SUPFAM" id="SSF49785">
    <property type="entry name" value="Galactose-binding domain-like"/>
    <property type="match status" value="1"/>
</dbReference>
<dbReference type="SMART" id="SM00194">
    <property type="entry name" value="PTPc"/>
    <property type="match status" value="2"/>
</dbReference>
<dbReference type="InterPro" id="IPR029021">
    <property type="entry name" value="Prot-tyrosine_phosphatase-like"/>
</dbReference>
<comment type="similarity">
    <text evidence="1">Belongs to the protein-tyrosine phosphatase family.</text>
</comment>
<feature type="disulfide bond" evidence="9">
    <location>
        <begin position="363"/>
        <end position="372"/>
    </location>
</feature>
<dbReference type="SMART" id="SM00181">
    <property type="entry name" value="EGF"/>
    <property type="match status" value="8"/>
</dbReference>
<feature type="disulfide bond" evidence="9">
    <location>
        <begin position="394"/>
        <end position="403"/>
    </location>
</feature>
<dbReference type="EC" id="3.1.3.48" evidence="2"/>
<dbReference type="GO" id="GO:0008045">
    <property type="term" value="P:motor neuron axon guidance"/>
    <property type="evidence" value="ECO:0007669"/>
    <property type="project" value="TreeGrafter"/>
</dbReference>
<keyword evidence="11" id="KW-0812">Transmembrane</keyword>
<dbReference type="Gene3D" id="3.90.190.10">
    <property type="entry name" value="Protein tyrosine phosphatase superfamily"/>
    <property type="match status" value="2"/>
</dbReference>
<reference evidence="17" key="1">
    <citation type="submission" date="2025-08" db="UniProtKB">
        <authorList>
            <consortium name="RefSeq"/>
        </authorList>
    </citation>
    <scope>IDENTIFICATION</scope>
    <source>
        <tissue evidence="17">Whole sample</tissue>
    </source>
</reference>
<dbReference type="GO" id="GO:0007154">
    <property type="term" value="P:cell communication"/>
    <property type="evidence" value="ECO:0007669"/>
    <property type="project" value="InterPro"/>
</dbReference>
<keyword evidence="16" id="KW-1185">Reference proteome</keyword>
<dbReference type="PROSITE" id="PS50055">
    <property type="entry name" value="TYR_PHOSPHATASE_PTP"/>
    <property type="match status" value="2"/>
</dbReference>
<feature type="domain" description="Tyrosine-protein phosphatase" evidence="13">
    <location>
        <begin position="1006"/>
        <end position="1256"/>
    </location>
</feature>
<keyword evidence="8 9" id="KW-1015">Disulfide bond</keyword>
<dbReference type="InterPro" id="IPR003595">
    <property type="entry name" value="Tyr_Pase_cat"/>
</dbReference>
<dbReference type="PROSITE" id="PS00383">
    <property type="entry name" value="TYR_PHOSPHATASE_1"/>
    <property type="match status" value="1"/>
</dbReference>
<dbReference type="Gene3D" id="2.60.120.260">
    <property type="entry name" value="Galactose-binding domain-like"/>
    <property type="match status" value="1"/>
</dbReference>
<feature type="region of interest" description="Disordered" evidence="10">
    <location>
        <begin position="656"/>
        <end position="688"/>
    </location>
</feature>
<evidence type="ECO:0000256" key="4">
    <source>
        <dbReference type="ARBA" id="ARBA00022536"/>
    </source>
</evidence>
<keyword evidence="6" id="KW-0378">Hydrolase</keyword>
<evidence type="ECO:0000256" key="8">
    <source>
        <dbReference type="ARBA" id="ARBA00023157"/>
    </source>
</evidence>
<evidence type="ECO:0000256" key="1">
    <source>
        <dbReference type="ARBA" id="ARBA00009580"/>
    </source>
</evidence>
<accession>A0A8B8BNF6</accession>
<dbReference type="InterPro" id="IPR001774">
    <property type="entry name" value="DSL"/>
</dbReference>